<accession>A0A3D9HZ53</accession>
<evidence type="ECO:0000313" key="15">
    <source>
        <dbReference type="Proteomes" id="UP000256869"/>
    </source>
</evidence>
<dbReference type="InterPro" id="IPR011335">
    <property type="entry name" value="Restrct_endonuc-II-like"/>
</dbReference>
<keyword evidence="2 13" id="KW-0963">Cytoplasm</keyword>
<evidence type="ECO:0000256" key="9">
    <source>
        <dbReference type="ARBA" id="ARBA00023172"/>
    </source>
</evidence>
<evidence type="ECO:0000256" key="6">
    <source>
        <dbReference type="ARBA" id="ARBA00022763"/>
    </source>
</evidence>
<reference evidence="14 15" key="1">
    <citation type="submission" date="2018-07" db="EMBL/GenBank/DDBJ databases">
        <title>Genomic Encyclopedia of Type Strains, Phase III (KMG-III): the genomes of soil and plant-associated and newly described type strains.</title>
        <authorList>
            <person name="Whitman W."/>
        </authorList>
    </citation>
    <scope>NUCLEOTIDE SEQUENCE [LARGE SCALE GENOMIC DNA]</scope>
    <source>
        <strain evidence="14 15">CECT 8236</strain>
    </source>
</reference>
<comment type="cofactor">
    <cofactor evidence="13">
        <name>Mg(2+)</name>
        <dbReference type="ChEBI" id="CHEBI:18420"/>
    </cofactor>
    <text evidence="13">Binds 1 Mg(2+) ion per subunit.</text>
</comment>
<organism evidence="14 15">
    <name type="scientific">Cohnella lupini</name>
    <dbReference type="NCBI Taxonomy" id="1294267"/>
    <lineage>
        <taxon>Bacteria</taxon>
        <taxon>Bacillati</taxon>
        <taxon>Bacillota</taxon>
        <taxon>Bacilli</taxon>
        <taxon>Bacillales</taxon>
        <taxon>Paenibacillaceae</taxon>
        <taxon>Cohnella</taxon>
    </lineage>
</organism>
<dbReference type="GO" id="GO:0007059">
    <property type="term" value="P:chromosome segregation"/>
    <property type="evidence" value="ECO:0007669"/>
    <property type="project" value="UniProtKB-UniRule"/>
</dbReference>
<dbReference type="EMBL" id="QRDY01000021">
    <property type="protein sequence ID" value="RED54774.1"/>
    <property type="molecule type" value="Genomic_DNA"/>
</dbReference>
<sequence>MKAKIPRGNRGMAFESLINMTNTMYENQSIAIINKRPTPVKIMKREANRIYGYLERPSTVDYDGHYRQRGIAFEAKSVAEGDRLDLSNVASHQVTYLGKCHYVGNAIAFLIVAFEAHRKVFMLPYPVLETFWKRQMDGIRGTKSIHILEMEREGFEVRSGKVPLDYLSVVDKVWGL</sequence>
<dbReference type="RefSeq" id="WP_181907578.1">
    <property type="nucleotide sequence ID" value="NZ_QRDY01000021.1"/>
</dbReference>
<dbReference type="CDD" id="cd22354">
    <property type="entry name" value="RecU-like"/>
    <property type="match status" value="1"/>
</dbReference>
<keyword evidence="5 13" id="KW-0255">Endonuclease</keyword>
<evidence type="ECO:0000313" key="14">
    <source>
        <dbReference type="EMBL" id="RED54774.1"/>
    </source>
</evidence>
<dbReference type="Proteomes" id="UP000256869">
    <property type="component" value="Unassembled WGS sequence"/>
</dbReference>
<dbReference type="GO" id="GO:0000287">
    <property type="term" value="F:magnesium ion binding"/>
    <property type="evidence" value="ECO:0007669"/>
    <property type="project" value="UniProtKB-UniRule"/>
</dbReference>
<keyword evidence="9 13" id="KW-0233">DNA recombination</keyword>
<gene>
    <name evidence="13" type="primary">recU</name>
    <name evidence="14" type="ORF">DFP95_12130</name>
</gene>
<feature type="binding site" evidence="13">
    <location>
        <position position="61"/>
    </location>
    <ligand>
        <name>Mg(2+)</name>
        <dbReference type="ChEBI" id="CHEBI:18420"/>
    </ligand>
</feature>
<evidence type="ECO:0000256" key="3">
    <source>
        <dbReference type="ARBA" id="ARBA00022722"/>
    </source>
</evidence>
<keyword evidence="8 13" id="KW-0460">Magnesium</keyword>
<evidence type="ECO:0000256" key="10">
    <source>
        <dbReference type="ARBA" id="ARBA00023204"/>
    </source>
</evidence>
<dbReference type="GO" id="GO:0006310">
    <property type="term" value="P:DNA recombination"/>
    <property type="evidence" value="ECO:0007669"/>
    <property type="project" value="UniProtKB-UniRule"/>
</dbReference>
<feature type="binding site" evidence="13">
    <location>
        <position position="74"/>
    </location>
    <ligand>
        <name>Mg(2+)</name>
        <dbReference type="ChEBI" id="CHEBI:18420"/>
    </ligand>
</feature>
<dbReference type="Pfam" id="PF03838">
    <property type="entry name" value="RecU"/>
    <property type="match status" value="1"/>
</dbReference>
<keyword evidence="15" id="KW-1185">Reference proteome</keyword>
<dbReference type="GO" id="GO:0008821">
    <property type="term" value="F:crossover junction DNA endonuclease activity"/>
    <property type="evidence" value="ECO:0007669"/>
    <property type="project" value="UniProtKB-EC"/>
</dbReference>
<evidence type="ECO:0000256" key="2">
    <source>
        <dbReference type="ARBA" id="ARBA00022490"/>
    </source>
</evidence>
<keyword evidence="6 13" id="KW-0227">DNA damage</keyword>
<evidence type="ECO:0000256" key="1">
    <source>
        <dbReference type="ARBA" id="ARBA00004496"/>
    </source>
</evidence>
<dbReference type="InterPro" id="IPR011856">
    <property type="entry name" value="tRNA_endonuc-like_dom_sf"/>
</dbReference>
<evidence type="ECO:0000256" key="7">
    <source>
        <dbReference type="ARBA" id="ARBA00022801"/>
    </source>
</evidence>
<feature type="binding site" evidence="13">
    <location>
        <position position="59"/>
    </location>
    <ligand>
        <name>Mg(2+)</name>
        <dbReference type="ChEBI" id="CHEBI:18420"/>
    </ligand>
</feature>
<evidence type="ECO:0000256" key="12">
    <source>
        <dbReference type="ARBA" id="ARBA00029523"/>
    </source>
</evidence>
<evidence type="ECO:0000256" key="5">
    <source>
        <dbReference type="ARBA" id="ARBA00022759"/>
    </source>
</evidence>
<evidence type="ECO:0000256" key="11">
    <source>
        <dbReference type="ARBA" id="ARBA00023447"/>
    </source>
</evidence>
<dbReference type="Gene3D" id="3.40.1350.10">
    <property type="match status" value="1"/>
</dbReference>
<evidence type="ECO:0000256" key="8">
    <source>
        <dbReference type="ARBA" id="ARBA00022842"/>
    </source>
</evidence>
<dbReference type="GO" id="GO:0005737">
    <property type="term" value="C:cytoplasm"/>
    <property type="evidence" value="ECO:0007669"/>
    <property type="project" value="UniProtKB-SubCell"/>
</dbReference>
<comment type="similarity">
    <text evidence="11 13">Belongs to the RecU family.</text>
</comment>
<feature type="binding site" evidence="13">
    <location>
        <position position="93"/>
    </location>
    <ligand>
        <name>Mg(2+)</name>
        <dbReference type="ChEBI" id="CHEBI:18420"/>
    </ligand>
</feature>
<dbReference type="HAMAP" id="MF_00130">
    <property type="entry name" value="RecU"/>
    <property type="match status" value="1"/>
</dbReference>
<dbReference type="GO" id="GO:0003676">
    <property type="term" value="F:nucleic acid binding"/>
    <property type="evidence" value="ECO:0007669"/>
    <property type="project" value="InterPro"/>
</dbReference>
<dbReference type="PIRSF" id="PIRSF037785">
    <property type="entry name" value="RecU"/>
    <property type="match status" value="1"/>
</dbReference>
<keyword evidence="10 13" id="KW-0234">DNA repair</keyword>
<comment type="subcellular location">
    <subcellularLocation>
        <location evidence="1 13">Cytoplasm</location>
    </subcellularLocation>
</comment>
<protein>
    <recommendedName>
        <fullName evidence="12 13">Holliday junction resolvase RecU</fullName>
        <ecNumber evidence="13">3.1.21.10</ecNumber>
    </recommendedName>
    <alternativeName>
        <fullName evidence="13">Recombination protein U homolog</fullName>
    </alternativeName>
</protein>
<name>A0A3D9HZ53_9BACL</name>
<keyword evidence="7 13" id="KW-0378">Hydrolase</keyword>
<feature type="site" description="Transition state stabilizer" evidence="13">
    <location>
        <position position="76"/>
    </location>
</feature>
<keyword evidence="3 13" id="KW-0540">Nuclease</keyword>
<dbReference type="InterPro" id="IPR004612">
    <property type="entry name" value="Resolv_RecU"/>
</dbReference>
<dbReference type="EC" id="3.1.21.10" evidence="13"/>
<evidence type="ECO:0000256" key="4">
    <source>
        <dbReference type="ARBA" id="ARBA00022723"/>
    </source>
</evidence>
<dbReference type="AlphaFoldDB" id="A0A3D9HZ53"/>
<dbReference type="GO" id="GO:0006281">
    <property type="term" value="P:DNA repair"/>
    <property type="evidence" value="ECO:0007669"/>
    <property type="project" value="UniProtKB-UniRule"/>
</dbReference>
<comment type="function">
    <text evidence="13">Endonuclease that resolves Holliday junction intermediates in genetic recombination. Cleaves mobile four-strand junctions by introducing symmetrical nicks in paired strands. Promotes annealing of linear ssDNA with homologous dsDNA. Required for DNA repair, homologous recombination and chromosome segregation.</text>
</comment>
<keyword evidence="4 13" id="KW-0479">Metal-binding</keyword>
<evidence type="ECO:0000256" key="13">
    <source>
        <dbReference type="HAMAP-Rule" id="MF_00130"/>
    </source>
</evidence>
<proteinExistence type="inferred from homology"/>
<comment type="catalytic activity">
    <reaction evidence="13">
        <text>Endonucleolytic cleavage at a junction such as a reciprocal single-stranded crossover between two homologous DNA duplexes (Holliday junction).</text>
        <dbReference type="EC" id="3.1.21.10"/>
    </reaction>
</comment>
<comment type="caution">
    <text evidence="14">The sequence shown here is derived from an EMBL/GenBank/DDBJ whole genome shotgun (WGS) entry which is preliminary data.</text>
</comment>
<dbReference type="SUPFAM" id="SSF52980">
    <property type="entry name" value="Restriction endonuclease-like"/>
    <property type="match status" value="1"/>
</dbReference>